<dbReference type="InterPro" id="IPR029044">
    <property type="entry name" value="Nucleotide-diphossugar_trans"/>
</dbReference>
<dbReference type="SUPFAM" id="SSF53448">
    <property type="entry name" value="Nucleotide-diphospho-sugar transferases"/>
    <property type="match status" value="1"/>
</dbReference>
<accession>A0A1A9Z0Q0</accession>
<proteinExistence type="predicted"/>
<name>A0A1A9Z0Q0_GLOPL</name>
<keyword evidence="2" id="KW-1185">Reference proteome</keyword>
<evidence type="ECO:0008006" key="3">
    <source>
        <dbReference type="Google" id="ProtNLM"/>
    </source>
</evidence>
<dbReference type="Proteomes" id="UP000092445">
    <property type="component" value="Unassembled WGS sequence"/>
</dbReference>
<evidence type="ECO:0000313" key="1">
    <source>
        <dbReference type="EnsemblMetazoa" id="GPAI000445-PA"/>
    </source>
</evidence>
<protein>
    <recommendedName>
        <fullName evidence="3">Glycosyl transferase</fullName>
    </recommendedName>
</protein>
<reference evidence="2" key="1">
    <citation type="submission" date="2014-03" db="EMBL/GenBank/DDBJ databases">
        <authorList>
            <person name="Aksoy S."/>
            <person name="Warren W."/>
            <person name="Wilson R.K."/>
        </authorList>
    </citation>
    <scope>NUCLEOTIDE SEQUENCE [LARGE SCALE GENOMIC DNA]</scope>
    <source>
        <strain evidence="2">IAEA</strain>
    </source>
</reference>
<dbReference type="AlphaFoldDB" id="A0A1A9Z0Q0"/>
<sequence length="154" mass="17498">MSDFHQNGIIANFHNLADRKVEELEAELVGFSRKQKMGLILPSLFSELEGPALTHIIDELARVPYLEEIVIGLDRADRDQFLHAREFFSHLPQHHRILWNDGPRLKALDAELEKEGLSPTGAGQRPQCLVLYGLHAGFGSRDGGRSPRLRYRHL</sequence>
<reference evidence="1" key="2">
    <citation type="submission" date="2020-05" db="UniProtKB">
        <authorList>
            <consortium name="EnsemblMetazoa"/>
        </authorList>
    </citation>
    <scope>IDENTIFICATION</scope>
    <source>
        <strain evidence="1">IAEA</strain>
    </source>
</reference>
<organism evidence="1 2">
    <name type="scientific">Glossina pallidipes</name>
    <name type="common">Tsetse fly</name>
    <dbReference type="NCBI Taxonomy" id="7398"/>
    <lineage>
        <taxon>Eukaryota</taxon>
        <taxon>Metazoa</taxon>
        <taxon>Ecdysozoa</taxon>
        <taxon>Arthropoda</taxon>
        <taxon>Hexapoda</taxon>
        <taxon>Insecta</taxon>
        <taxon>Pterygota</taxon>
        <taxon>Neoptera</taxon>
        <taxon>Endopterygota</taxon>
        <taxon>Diptera</taxon>
        <taxon>Brachycera</taxon>
        <taxon>Muscomorpha</taxon>
        <taxon>Hippoboscoidea</taxon>
        <taxon>Glossinidae</taxon>
        <taxon>Glossina</taxon>
    </lineage>
</organism>
<dbReference type="EnsemblMetazoa" id="GPAI000445-RA">
    <property type="protein sequence ID" value="GPAI000445-PA"/>
    <property type="gene ID" value="GPAI000445"/>
</dbReference>
<evidence type="ECO:0000313" key="2">
    <source>
        <dbReference type="Proteomes" id="UP000092445"/>
    </source>
</evidence>
<dbReference type="VEuPathDB" id="VectorBase:GPAI000445"/>
<dbReference type="STRING" id="7398.A0A1A9Z0Q0"/>